<feature type="transmembrane region" description="Helical" evidence="1">
    <location>
        <begin position="262"/>
        <end position="282"/>
    </location>
</feature>
<evidence type="ECO:0000313" key="3">
    <source>
        <dbReference type="Proteomes" id="UP000005940"/>
    </source>
</evidence>
<keyword evidence="1" id="KW-0812">Transmembrane</keyword>
<evidence type="ECO:0000313" key="2">
    <source>
        <dbReference type="EMBL" id="QKM70440.1"/>
    </source>
</evidence>
<evidence type="ECO:0000256" key="1">
    <source>
        <dbReference type="SAM" id="Phobius"/>
    </source>
</evidence>
<keyword evidence="3" id="KW-1185">Reference proteome</keyword>
<protein>
    <recommendedName>
        <fullName evidence="4">DUF3592 domain-containing protein</fullName>
    </recommendedName>
</protein>
<proteinExistence type="predicted"/>
<feature type="transmembrane region" description="Helical" evidence="1">
    <location>
        <begin position="122"/>
        <end position="140"/>
    </location>
</feature>
<dbReference type="EMBL" id="CP029159">
    <property type="protein sequence ID" value="QKM70440.1"/>
    <property type="molecule type" value="Genomic_DNA"/>
</dbReference>
<name>A0A7G3UMK0_STRT9</name>
<gene>
    <name evidence="2" type="ORF">STSU_028220</name>
</gene>
<feature type="transmembrane region" description="Helical" evidence="1">
    <location>
        <begin position="146"/>
        <end position="170"/>
    </location>
</feature>
<sequence>MIAAAGASARLDGLGLTFVHGRTTWQVPATAIRAAETGGPDPRPGVMLHLRPGLPLPAGTPPFLFLPARNVHTAEAFRAAVAGAVAAAPVVDAAEVLVTVVVRPSRRDRIRRSAPYRIRIRVLYGAAWLVWFAVVLAVTLRAEHPWATAVLAFLSFWIAPLGCRIFFMGIPARSRPRRTRSLRRLRRHGITVGARITGYRAVRFDAQYFPLLDFTTADGQELQGVVSLRTVWEKERLPGFTLVVYDPEEPALASVTGPREPFAAFAVVLGLVMLAVSVGMLVGGG</sequence>
<accession>A0A7G3UMK0</accession>
<evidence type="ECO:0008006" key="4">
    <source>
        <dbReference type="Google" id="ProtNLM"/>
    </source>
</evidence>
<dbReference type="AlphaFoldDB" id="A0A7G3UMK0"/>
<keyword evidence="1" id="KW-1133">Transmembrane helix</keyword>
<keyword evidence="1" id="KW-0472">Membrane</keyword>
<dbReference type="Proteomes" id="UP000005940">
    <property type="component" value="Chromosome"/>
</dbReference>
<organism evidence="2 3">
    <name type="scientific">Streptomyces tsukubensis (strain DSM 42081 / NBRC 108919 / NRRL 18488 / 9993)</name>
    <dbReference type="NCBI Taxonomy" id="1114943"/>
    <lineage>
        <taxon>Bacteria</taxon>
        <taxon>Bacillati</taxon>
        <taxon>Actinomycetota</taxon>
        <taxon>Actinomycetes</taxon>
        <taxon>Kitasatosporales</taxon>
        <taxon>Streptomycetaceae</taxon>
        <taxon>Streptomyces</taxon>
    </lineage>
</organism>
<reference evidence="2 3" key="1">
    <citation type="journal article" date="2012" name="J. Bacteriol.">
        <title>Draft genome of Streptomyces tsukubaensis NRRL 18488, the producer of the clinically important immunosuppressant tacrolimus (FK506).</title>
        <authorList>
            <person name="Barreiro C."/>
            <person name="Prieto C."/>
            <person name="Sola-Landa A."/>
            <person name="Solera E."/>
            <person name="Martinez-Castro M."/>
            <person name="Perez-Redondo R."/>
            <person name="Garcia-Estrada C."/>
            <person name="Aparicio J.F."/>
            <person name="Fernandez-Martinez L.T."/>
            <person name="Santos-Aberturas J."/>
            <person name="Salehi-Najafabadi Z."/>
            <person name="Rodriguez-Garcia A."/>
            <person name="Tauch A."/>
            <person name="Martin J.F."/>
        </authorList>
    </citation>
    <scope>NUCLEOTIDE SEQUENCE [LARGE SCALE GENOMIC DNA]</scope>
    <source>
        <strain evidence="3">DSM 42081 / NBRC 108919 / NRRL 18488 / 9993</strain>
    </source>
</reference>